<protein>
    <recommendedName>
        <fullName evidence="4">Secreted protein</fullName>
    </recommendedName>
</protein>
<keyword evidence="1" id="KW-0732">Signal</keyword>
<comment type="caution">
    <text evidence="2">The sequence shown here is derived from an EMBL/GenBank/DDBJ whole genome shotgun (WGS) entry which is preliminary data.</text>
</comment>
<feature type="signal peptide" evidence="1">
    <location>
        <begin position="1"/>
        <end position="19"/>
    </location>
</feature>
<reference evidence="2" key="1">
    <citation type="submission" date="2023-06" db="EMBL/GenBank/DDBJ databases">
        <authorList>
            <consortium name="Lawrence Berkeley National Laboratory"/>
            <person name="Ahrendt S."/>
            <person name="Sahu N."/>
            <person name="Indic B."/>
            <person name="Wong-Bajracharya J."/>
            <person name="Merenyi Z."/>
            <person name="Ke H.-M."/>
            <person name="Monk M."/>
            <person name="Kocsube S."/>
            <person name="Drula E."/>
            <person name="Lipzen A."/>
            <person name="Balint B."/>
            <person name="Henrissat B."/>
            <person name="Andreopoulos B."/>
            <person name="Martin F.M."/>
            <person name="Harder C.B."/>
            <person name="Rigling D."/>
            <person name="Ford K.L."/>
            <person name="Foster G.D."/>
            <person name="Pangilinan J."/>
            <person name="Papanicolaou A."/>
            <person name="Barry K."/>
            <person name="LaButti K."/>
            <person name="Viragh M."/>
            <person name="Koriabine M."/>
            <person name="Yan M."/>
            <person name="Riley R."/>
            <person name="Champramary S."/>
            <person name="Plett K.L."/>
            <person name="Tsai I.J."/>
            <person name="Slot J."/>
            <person name="Sipos G."/>
            <person name="Plett J."/>
            <person name="Nagy L.G."/>
            <person name="Grigoriev I.V."/>
        </authorList>
    </citation>
    <scope>NUCLEOTIDE SEQUENCE</scope>
    <source>
        <strain evidence="2">ICMP 16352</strain>
    </source>
</reference>
<keyword evidence="3" id="KW-1185">Reference proteome</keyword>
<dbReference type="AlphaFoldDB" id="A0AA39UI43"/>
<dbReference type="Proteomes" id="UP001175227">
    <property type="component" value="Unassembled WGS sequence"/>
</dbReference>
<gene>
    <name evidence="2" type="ORF">IW261DRAFT_1464188</name>
</gene>
<evidence type="ECO:0000313" key="2">
    <source>
        <dbReference type="EMBL" id="KAK0483614.1"/>
    </source>
</evidence>
<evidence type="ECO:0000313" key="3">
    <source>
        <dbReference type="Proteomes" id="UP001175227"/>
    </source>
</evidence>
<evidence type="ECO:0008006" key="4">
    <source>
        <dbReference type="Google" id="ProtNLM"/>
    </source>
</evidence>
<feature type="chain" id="PRO_5041424835" description="Secreted protein" evidence="1">
    <location>
        <begin position="20"/>
        <end position="80"/>
    </location>
</feature>
<proteinExistence type="predicted"/>
<dbReference type="EMBL" id="JAUEPR010000006">
    <property type="protein sequence ID" value="KAK0483614.1"/>
    <property type="molecule type" value="Genomic_DNA"/>
</dbReference>
<organism evidence="2 3">
    <name type="scientific">Armillaria novae-zelandiae</name>
    <dbReference type="NCBI Taxonomy" id="153914"/>
    <lineage>
        <taxon>Eukaryota</taxon>
        <taxon>Fungi</taxon>
        <taxon>Dikarya</taxon>
        <taxon>Basidiomycota</taxon>
        <taxon>Agaricomycotina</taxon>
        <taxon>Agaricomycetes</taxon>
        <taxon>Agaricomycetidae</taxon>
        <taxon>Agaricales</taxon>
        <taxon>Marasmiineae</taxon>
        <taxon>Physalacriaceae</taxon>
        <taxon>Armillaria</taxon>
    </lineage>
</organism>
<evidence type="ECO:0000256" key="1">
    <source>
        <dbReference type="SAM" id="SignalP"/>
    </source>
</evidence>
<name>A0AA39UI43_9AGAR</name>
<sequence length="80" mass="9527">MLVLFLFFLRGCICHFQEAFSVFRKVILVVDNIKQVDTVMYFQDVSDNGSFHRSCEWLSQCRQHYHFFQNSPSLTRNVTT</sequence>
<accession>A0AA39UI43</accession>